<evidence type="ECO:0000313" key="3">
    <source>
        <dbReference type="Proteomes" id="UP001195483"/>
    </source>
</evidence>
<reference evidence="2" key="3">
    <citation type="submission" date="2023-05" db="EMBL/GenBank/DDBJ databases">
        <authorList>
            <person name="Smith C.H."/>
        </authorList>
    </citation>
    <scope>NUCLEOTIDE SEQUENCE</scope>
    <source>
        <strain evidence="2">CHS0354</strain>
        <tissue evidence="2">Mantle</tissue>
    </source>
</reference>
<reference evidence="2" key="1">
    <citation type="journal article" date="2021" name="Genome Biol. Evol.">
        <title>A High-Quality Reference Genome for a Parasitic Bivalve with Doubly Uniparental Inheritance (Bivalvia: Unionida).</title>
        <authorList>
            <person name="Smith C.H."/>
        </authorList>
    </citation>
    <scope>NUCLEOTIDE SEQUENCE</scope>
    <source>
        <strain evidence="2">CHS0354</strain>
    </source>
</reference>
<reference evidence="2" key="2">
    <citation type="journal article" date="2021" name="Genome Biol. Evol.">
        <title>Developing a high-quality reference genome for a parasitic bivalve with doubly uniparental inheritance (Bivalvia: Unionida).</title>
        <authorList>
            <person name="Smith C.H."/>
        </authorList>
    </citation>
    <scope>NUCLEOTIDE SEQUENCE</scope>
    <source>
        <strain evidence="2">CHS0354</strain>
        <tissue evidence="2">Mantle</tissue>
    </source>
</reference>
<protein>
    <submittedName>
        <fullName evidence="2">Uncharacterized protein</fullName>
    </submittedName>
</protein>
<proteinExistence type="predicted"/>
<dbReference type="Proteomes" id="UP001195483">
    <property type="component" value="Unassembled WGS sequence"/>
</dbReference>
<accession>A0AAE0VG89</accession>
<dbReference type="EMBL" id="JAEAOA010001115">
    <property type="protein sequence ID" value="KAK3576541.1"/>
    <property type="molecule type" value="Genomic_DNA"/>
</dbReference>
<gene>
    <name evidence="2" type="ORF">CHS0354_018049</name>
</gene>
<feature type="non-terminal residue" evidence="2">
    <location>
        <position position="1"/>
    </location>
</feature>
<keyword evidence="3" id="KW-1185">Reference proteome</keyword>
<sequence length="1909" mass="210477">SLSTSPSTYTILDKKQILVQKLFLKLYIRIKLCVYFLFRNGSVIAKYHLYFRKEEGKLPPHDAVKSTLYTAERDEENKTLGKLGEYRFIIDSSNVQGVNIVLRKNVDAAKRSFWADGTQRHVESTYIPTKSPIRVPQTKSPSIQSSDQATHTKSFTIFTITNSASAYTIQSHKIASISEVPITKSSITVPTTNNPKETLIRKSSSLLASSKNTSKDLTTNKRTEVSKKEVSHEAGLARNSETFVVENQTEKPTTASKTKLLVKASPNLQISVIPTSTSATFNTTTKILIEIPKREQSFDYVKTETLTLSTTKETTSGPTATPTLKKTTENVSSTRPISESAIELFTSSVSPRYLARSTSSDTLTMISPTTESIIEDVLPSETLAVPLGVKNFMSVLEASFLTLETQKTPHISSKIPVRISSKVFIASVGSNTISAWLVEEPHSSKTSEILNTATYSTTQASWSVEETNLHSTFLVNNTNTLFRRNNKDSSIQISEDHLKEIFPQFTENVLLRAEKLYSSGSTAKKFLHSSMPDIFSSQYKNVFQQDISSPSYIHFPAHVSSVSDKEYYSRSVLGNVEYSSRTGTFPSVQPSSILPHFHIVESAPLVTQELVGKGTSRSTITEALSPSRTNRLLSLRRTLISKDHFANNASVTSPELSLTESMYSSNSALVKKWRTSSKDTSPSVYNISHLQNATLKLASTMQDVSYASRLTVTETLSSYLKNIFPAVYYTPPIQVSYFVKSTIFIPESTKTETKHTPGTTGIEMPYVVRTNVATSVADSFLIKNTSTGESTPVKDIKLHLESTVKNTFLKSSLIEGPFPATPSMTIVSSLEETKLSSQTYSNKISIFSMPMGYSHPTETYSAIGNKSAGAETMFESGNATSPSTAMSLDSNIIIGKDWISYLSERQPFTTYYPDIMSGSAYSADFHPSTKRLISDSRDIGVDVTVLHTSFFVVSEDTVSSSFDWSERRDIGLDYTSSVLMFSPTVSLSTYNVSDLTLRGVPDKHALDAVASQQQPGNSVIMNITEAVELLKNRSNKTHELLLRNSDMTVRLSSISIDYYYDIESLQSSSHLLLLQVNFGQQLDTKSSQLHSSVTQNKPSFTVMQASTLHKYMPSSTNINSLGYQLSSSNNIHVESDYLMQSLSPFLLTGETSFYIDSYWTSYGFQSSNNDFIHMDLSSSDASRSSGSLLSAYNNNATRIKGLNTTVYIIPTRYDWKVVEFSNGDSVQSSYMDNIGGDMYYSSIALNTFVFSPASIYNDHKDDTLSFLDTSAPSKGHSLGQKPKWSELIRPTTSKSFSSHMTPTKHQSSLSDLHISSNLYISKSSQWFSDSIFSIIPQPADHLSDINWVAASVHTYMMVESVSLPHGTDTQAIKKSYSYNYESRSLIEYESKSPVFLMPWSIAKDQDYYPLTENTVPSLATLWINPVHPNVTDVLIGNESSLTNRYGIDAGLSTVSEVYITVLNHLETLISASPSKLDAPLAITDSEYSWSSVRDKWIYDSSSYENMISSASLQTRITAPKTNFIDSLSNLWFVGTLESSLTGPTLLSQTSSSSLQPNASISWKDAWEAWTFDSNMETPISVTSMPNTYATKASDPFISDPRAEIWSDWFFTPSSLVLVSSDVPFVTSLVKSTSTIPPMSDSSSDNLTTKNFYSIPSEPLKPVVVYLTTSKPNLSVSLTTNQWADNLSEYLYDFMSITSTPASVFSMAHTTPISDPLSTDIWEEDIWSGWIMNSVSINPSSEFGTILTSKTLNKSVSHQGNLSANILNDLIFNSLSINPTSAAVVSVTPTLLNISNSLKTDPLSKMWNNWTLPLGTLGTDIGMTTGGSLGQDANDIGMGPIPSWIANILGEWAIETLLDQATSAISPSETARWTRGSESSVLPGDSLQESLTTRSKMTGMANNTPGNLIY</sequence>
<name>A0AAE0VG89_9BIVA</name>
<comment type="caution">
    <text evidence="2">The sequence shown here is derived from an EMBL/GenBank/DDBJ whole genome shotgun (WGS) entry which is preliminary data.</text>
</comment>
<feature type="region of interest" description="Disordered" evidence="1">
    <location>
        <begin position="210"/>
        <end position="234"/>
    </location>
</feature>
<organism evidence="2 3">
    <name type="scientific">Potamilus streckersoni</name>
    <dbReference type="NCBI Taxonomy" id="2493646"/>
    <lineage>
        <taxon>Eukaryota</taxon>
        <taxon>Metazoa</taxon>
        <taxon>Spiralia</taxon>
        <taxon>Lophotrochozoa</taxon>
        <taxon>Mollusca</taxon>
        <taxon>Bivalvia</taxon>
        <taxon>Autobranchia</taxon>
        <taxon>Heteroconchia</taxon>
        <taxon>Palaeoheterodonta</taxon>
        <taxon>Unionida</taxon>
        <taxon>Unionoidea</taxon>
        <taxon>Unionidae</taxon>
        <taxon>Ambleminae</taxon>
        <taxon>Lampsilini</taxon>
        <taxon>Potamilus</taxon>
    </lineage>
</organism>
<feature type="region of interest" description="Disordered" evidence="1">
    <location>
        <begin position="1866"/>
        <end position="1885"/>
    </location>
</feature>
<feature type="compositionally biased region" description="Polar residues" evidence="1">
    <location>
        <begin position="1866"/>
        <end position="1879"/>
    </location>
</feature>
<evidence type="ECO:0000313" key="2">
    <source>
        <dbReference type="EMBL" id="KAK3576541.1"/>
    </source>
</evidence>
<evidence type="ECO:0000256" key="1">
    <source>
        <dbReference type="SAM" id="MobiDB-lite"/>
    </source>
</evidence>
<feature type="compositionally biased region" description="Basic and acidic residues" evidence="1">
    <location>
        <begin position="218"/>
        <end position="232"/>
    </location>
</feature>